<dbReference type="InterPro" id="IPR050109">
    <property type="entry name" value="HTH-type_TetR-like_transc_reg"/>
</dbReference>
<dbReference type="Gene3D" id="1.10.357.10">
    <property type="entry name" value="Tetracycline Repressor, domain 2"/>
    <property type="match status" value="1"/>
</dbReference>
<evidence type="ECO:0000259" key="6">
    <source>
        <dbReference type="PROSITE" id="PS50977"/>
    </source>
</evidence>
<dbReference type="PANTHER" id="PTHR30055">
    <property type="entry name" value="HTH-TYPE TRANSCRIPTIONAL REGULATOR RUTR"/>
    <property type="match status" value="1"/>
</dbReference>
<name>A0A1M3KX85_9BACT</name>
<dbReference type="InterPro" id="IPR001647">
    <property type="entry name" value="HTH_TetR"/>
</dbReference>
<dbReference type="SUPFAM" id="SSF46689">
    <property type="entry name" value="Homeodomain-like"/>
    <property type="match status" value="1"/>
</dbReference>
<organism evidence="7 8">
    <name type="scientific">Candidatus Kapaibacterium thiocyanatum</name>
    <dbReference type="NCBI Taxonomy" id="1895771"/>
    <lineage>
        <taxon>Bacteria</taxon>
        <taxon>Pseudomonadati</taxon>
        <taxon>Candidatus Kapaibacteriota</taxon>
        <taxon>Candidatus Kapaibacteriia</taxon>
        <taxon>Candidatus Kapaibacteriales</taxon>
        <taxon>Candidatus Kapaibacteriaceae</taxon>
        <taxon>Candidatus Kapaibacterium</taxon>
    </lineage>
</organism>
<keyword evidence="2" id="KW-0805">Transcription regulation</keyword>
<evidence type="ECO:0000313" key="7">
    <source>
        <dbReference type="EMBL" id="OJX56985.1"/>
    </source>
</evidence>
<dbReference type="InterPro" id="IPR009057">
    <property type="entry name" value="Homeodomain-like_sf"/>
</dbReference>
<evidence type="ECO:0000256" key="3">
    <source>
        <dbReference type="ARBA" id="ARBA00023125"/>
    </source>
</evidence>
<dbReference type="PANTHER" id="PTHR30055:SF175">
    <property type="entry name" value="HTH-TYPE TRANSCRIPTIONAL REPRESSOR KSTR2"/>
    <property type="match status" value="1"/>
</dbReference>
<evidence type="ECO:0000256" key="2">
    <source>
        <dbReference type="ARBA" id="ARBA00023015"/>
    </source>
</evidence>
<keyword evidence="1" id="KW-0678">Repressor</keyword>
<dbReference type="GO" id="GO:0003700">
    <property type="term" value="F:DNA-binding transcription factor activity"/>
    <property type="evidence" value="ECO:0007669"/>
    <property type="project" value="TreeGrafter"/>
</dbReference>
<reference evidence="7 8" key="1">
    <citation type="submission" date="2016-09" db="EMBL/GenBank/DDBJ databases">
        <title>Genome-resolved meta-omics ties microbial dynamics to process performance in biotechnology for thiocyanate degradation.</title>
        <authorList>
            <person name="Kantor R.S."/>
            <person name="Huddy R.J."/>
            <person name="Iyer R."/>
            <person name="Thomas B.C."/>
            <person name="Brown C.T."/>
            <person name="Anantharaman K."/>
            <person name="Tringe S."/>
            <person name="Hettich R.L."/>
            <person name="Harrison S.T."/>
            <person name="Banfield J.F."/>
        </authorList>
    </citation>
    <scope>NUCLEOTIDE SEQUENCE [LARGE SCALE GENOMIC DNA]</scope>
    <source>
        <strain evidence="7">59-99</strain>
    </source>
</reference>
<dbReference type="InterPro" id="IPR036271">
    <property type="entry name" value="Tet_transcr_reg_TetR-rel_C_sf"/>
</dbReference>
<feature type="DNA-binding region" description="H-T-H motif" evidence="5">
    <location>
        <begin position="43"/>
        <end position="62"/>
    </location>
</feature>
<proteinExistence type="predicted"/>
<keyword evidence="3 5" id="KW-0238">DNA-binding</keyword>
<dbReference type="PROSITE" id="PS50977">
    <property type="entry name" value="HTH_TETR_2"/>
    <property type="match status" value="1"/>
</dbReference>
<dbReference type="Gene3D" id="1.10.10.60">
    <property type="entry name" value="Homeodomain-like"/>
    <property type="match status" value="1"/>
</dbReference>
<dbReference type="Pfam" id="PF00440">
    <property type="entry name" value="TetR_N"/>
    <property type="match status" value="1"/>
</dbReference>
<dbReference type="GO" id="GO:0000976">
    <property type="term" value="F:transcription cis-regulatory region binding"/>
    <property type="evidence" value="ECO:0007669"/>
    <property type="project" value="TreeGrafter"/>
</dbReference>
<dbReference type="AlphaFoldDB" id="A0A1M3KX85"/>
<protein>
    <recommendedName>
        <fullName evidence="6">HTH tetR-type domain-containing protein</fullName>
    </recommendedName>
</protein>
<accession>A0A1M3KX85</accession>
<dbReference type="STRING" id="1895771.BGO89_10725"/>
<feature type="domain" description="HTH tetR-type" evidence="6">
    <location>
        <begin position="20"/>
        <end position="80"/>
    </location>
</feature>
<dbReference type="Proteomes" id="UP000184233">
    <property type="component" value="Unassembled WGS sequence"/>
</dbReference>
<gene>
    <name evidence="7" type="ORF">BGO89_10725</name>
</gene>
<evidence type="ECO:0000256" key="1">
    <source>
        <dbReference type="ARBA" id="ARBA00022491"/>
    </source>
</evidence>
<evidence type="ECO:0000256" key="5">
    <source>
        <dbReference type="PROSITE-ProRule" id="PRU00335"/>
    </source>
</evidence>
<evidence type="ECO:0000313" key="8">
    <source>
        <dbReference type="Proteomes" id="UP000184233"/>
    </source>
</evidence>
<sequence>MVEDEYGPAQEMDPRTAADIQLRARLMEIGERLFAERGYTATTADTIAKTAGISKKTLYRLFQTKEDLILAVVRMSMTRTASIVDPIYDDRSGNFVERLDRLQGLVSGQFARINSSTHIEDLQRSAPVAWDELRHWYAERLMRFRTLVLEGLQDNAIRKDISAEQLLAIYTAMLTRCLDHTLLSDTNLQAVDLYRGFMGIFIHGLADHTNVASEAAV</sequence>
<comment type="caution">
    <text evidence="7">The sequence shown here is derived from an EMBL/GenBank/DDBJ whole genome shotgun (WGS) entry which is preliminary data.</text>
</comment>
<keyword evidence="4" id="KW-0804">Transcription</keyword>
<evidence type="ECO:0000256" key="4">
    <source>
        <dbReference type="ARBA" id="ARBA00023163"/>
    </source>
</evidence>
<dbReference type="SUPFAM" id="SSF48498">
    <property type="entry name" value="Tetracyclin repressor-like, C-terminal domain"/>
    <property type="match status" value="1"/>
</dbReference>
<dbReference type="PRINTS" id="PR00455">
    <property type="entry name" value="HTHTETR"/>
</dbReference>
<dbReference type="EMBL" id="MKVH01000024">
    <property type="protein sequence ID" value="OJX56985.1"/>
    <property type="molecule type" value="Genomic_DNA"/>
</dbReference>